<dbReference type="SUPFAM" id="SSF89562">
    <property type="entry name" value="RraA-like"/>
    <property type="match status" value="1"/>
</dbReference>
<evidence type="ECO:0000256" key="11">
    <source>
        <dbReference type="ARBA" id="ARBA00047973"/>
    </source>
</evidence>
<protein>
    <recommendedName>
        <fullName evidence="7">Putative 4-hydroxy-4-methyl-2-oxoglutarate aldolase</fullName>
        <ecNumber evidence="6">4.1.1.112</ecNumber>
        <ecNumber evidence="5">4.1.3.17</ecNumber>
    </recommendedName>
    <alternativeName>
        <fullName evidence="10">Oxaloacetate decarboxylase</fullName>
    </alternativeName>
    <alternativeName>
        <fullName evidence="9">RraA-like protein</fullName>
    </alternativeName>
</protein>
<keyword evidence="12" id="KW-0460">Magnesium</keyword>
<evidence type="ECO:0000256" key="9">
    <source>
        <dbReference type="ARBA" id="ARBA00030169"/>
    </source>
</evidence>
<accession>A0A2W2FVW6</accession>
<dbReference type="GO" id="GO:0046872">
    <property type="term" value="F:metal ion binding"/>
    <property type="evidence" value="ECO:0007669"/>
    <property type="project" value="UniProtKB-KW"/>
</dbReference>
<dbReference type="EMBL" id="POUA01000168">
    <property type="protein sequence ID" value="PZG41646.1"/>
    <property type="molecule type" value="Genomic_DNA"/>
</dbReference>
<evidence type="ECO:0000256" key="2">
    <source>
        <dbReference type="ARBA" id="ARBA00001968"/>
    </source>
</evidence>
<evidence type="ECO:0000256" key="7">
    <source>
        <dbReference type="ARBA" id="ARBA00016549"/>
    </source>
</evidence>
<evidence type="ECO:0000313" key="14">
    <source>
        <dbReference type="Proteomes" id="UP000248544"/>
    </source>
</evidence>
<evidence type="ECO:0000256" key="5">
    <source>
        <dbReference type="ARBA" id="ARBA00012213"/>
    </source>
</evidence>
<dbReference type="GO" id="GO:0008948">
    <property type="term" value="F:oxaloacetate decarboxylase activity"/>
    <property type="evidence" value="ECO:0007669"/>
    <property type="project" value="UniProtKB-EC"/>
</dbReference>
<proteinExistence type="inferred from homology"/>
<name>A0A2W2FVW6_9ACTN</name>
<dbReference type="AlphaFoldDB" id="A0A2W2FVW6"/>
<keyword evidence="14" id="KW-1185">Reference proteome</keyword>
<dbReference type="Pfam" id="PF03737">
    <property type="entry name" value="RraA-like"/>
    <property type="match status" value="1"/>
</dbReference>
<sequence length="251" mass="25989">MTTSLPARGTVFTRAPEPSAELRAAFESLSVASVHEAMGQRNLLRGVRPLVPGTRAVGRAITALDLTGSNLTLHAMLEVAGPGDFLVCTTQHGPAPGAVWGANVSESARSRGLAGAVIEGHARDHADVEAIGFPLWGLGVSPAATGKTRAGWGNVPVVCAGAYVRPGDLIVADADGVAVVPLEDAAWVARAAEARDEREATTLTPRVRAGESLFAVRDWSGNFPADGGRFVATSWNEGWNEGFTEAGTESA</sequence>
<dbReference type="RefSeq" id="WP_111169142.1">
    <property type="nucleotide sequence ID" value="NZ_POUA01000168.1"/>
</dbReference>
<comment type="function">
    <text evidence="8">Catalyzes the aldol cleavage of 4-hydroxy-4-methyl-2-oxoglutarate (HMG) into 2 molecules of pyruvate. Also contains a secondary oxaloacetate (OAA) decarboxylase activity due to the common pyruvate enolate transition state formed following C-C bond cleavage in the retro-aldol and decarboxylation reactions.</text>
</comment>
<feature type="binding site" evidence="12">
    <location>
        <position position="123"/>
    </location>
    <ligand>
        <name>substrate</name>
    </ligand>
</feature>
<comment type="catalytic activity">
    <reaction evidence="1">
        <text>4-hydroxy-4-methyl-2-oxoglutarate = 2 pyruvate</text>
        <dbReference type="Rhea" id="RHEA:22748"/>
        <dbReference type="ChEBI" id="CHEBI:15361"/>
        <dbReference type="ChEBI" id="CHEBI:58276"/>
        <dbReference type="EC" id="4.1.3.17"/>
    </reaction>
</comment>
<dbReference type="EC" id="4.1.1.112" evidence="6"/>
<dbReference type="Gene3D" id="3.50.30.40">
    <property type="entry name" value="Ribonuclease E inhibitor RraA/RraA-like"/>
    <property type="match status" value="1"/>
</dbReference>
<evidence type="ECO:0000256" key="8">
    <source>
        <dbReference type="ARBA" id="ARBA00025046"/>
    </source>
</evidence>
<dbReference type="EC" id="4.1.3.17" evidence="5"/>
<evidence type="ECO:0000256" key="10">
    <source>
        <dbReference type="ARBA" id="ARBA00032305"/>
    </source>
</evidence>
<dbReference type="PANTHER" id="PTHR33254">
    <property type="entry name" value="4-HYDROXY-4-METHYL-2-OXOGLUTARATE ALDOLASE 3-RELATED"/>
    <property type="match status" value="1"/>
</dbReference>
<dbReference type="GO" id="GO:0047443">
    <property type="term" value="F:4-hydroxy-4-methyl-2-oxoglutarate aldolase activity"/>
    <property type="evidence" value="ECO:0007669"/>
    <property type="project" value="UniProtKB-EC"/>
</dbReference>
<comment type="similarity">
    <text evidence="3">Belongs to the class II aldolase/RraA-like family.</text>
</comment>
<keyword evidence="12" id="KW-0479">Metal-binding</keyword>
<reference evidence="13 14" key="1">
    <citation type="submission" date="2018-01" db="EMBL/GenBank/DDBJ databases">
        <title>Draft genome sequence of Sphaerisporangium sp. 7K107.</title>
        <authorList>
            <person name="Sahin N."/>
            <person name="Saygin H."/>
            <person name="Ay H."/>
        </authorList>
    </citation>
    <scope>NUCLEOTIDE SEQUENCE [LARGE SCALE GENOMIC DNA]</scope>
    <source>
        <strain evidence="13 14">7K107</strain>
    </source>
</reference>
<dbReference type="PANTHER" id="PTHR33254:SF16">
    <property type="entry name" value="BLR3842 PROTEIN"/>
    <property type="match status" value="1"/>
</dbReference>
<feature type="binding site" evidence="12">
    <location>
        <position position="124"/>
    </location>
    <ligand>
        <name>Mg(2+)</name>
        <dbReference type="ChEBI" id="CHEBI:18420"/>
    </ligand>
</feature>
<feature type="binding site" evidence="12">
    <location>
        <begin position="101"/>
        <end position="104"/>
    </location>
    <ligand>
        <name>substrate</name>
    </ligand>
</feature>
<comment type="cofactor">
    <cofactor evidence="12">
        <name>Mg(2+)</name>
        <dbReference type="ChEBI" id="CHEBI:18420"/>
    </cofactor>
</comment>
<evidence type="ECO:0000256" key="12">
    <source>
        <dbReference type="PIRSR" id="PIRSR605493-1"/>
    </source>
</evidence>
<organism evidence="13 14">
    <name type="scientific">Spongiactinospora gelatinilytica</name>
    <dbReference type="NCBI Taxonomy" id="2666298"/>
    <lineage>
        <taxon>Bacteria</taxon>
        <taxon>Bacillati</taxon>
        <taxon>Actinomycetota</taxon>
        <taxon>Actinomycetes</taxon>
        <taxon>Streptosporangiales</taxon>
        <taxon>Streptosporangiaceae</taxon>
        <taxon>Spongiactinospora</taxon>
    </lineage>
</organism>
<dbReference type="InterPro" id="IPR005493">
    <property type="entry name" value="RraA/RraA-like"/>
</dbReference>
<evidence type="ECO:0000256" key="1">
    <source>
        <dbReference type="ARBA" id="ARBA00001342"/>
    </source>
</evidence>
<comment type="caution">
    <text evidence="13">The sequence shown here is derived from an EMBL/GenBank/DDBJ whole genome shotgun (WGS) entry which is preliminary data.</text>
</comment>
<dbReference type="InterPro" id="IPR036704">
    <property type="entry name" value="RraA/RraA-like_sf"/>
</dbReference>
<evidence type="ECO:0000256" key="4">
    <source>
        <dbReference type="ARBA" id="ARBA00011233"/>
    </source>
</evidence>
<comment type="cofactor">
    <cofactor evidence="2">
        <name>a divalent metal cation</name>
        <dbReference type="ChEBI" id="CHEBI:60240"/>
    </cofactor>
</comment>
<dbReference type="CDD" id="cd16841">
    <property type="entry name" value="RraA_family"/>
    <property type="match status" value="1"/>
</dbReference>
<gene>
    <name evidence="13" type="ORF">C1I98_20970</name>
</gene>
<dbReference type="Proteomes" id="UP000248544">
    <property type="component" value="Unassembled WGS sequence"/>
</dbReference>
<comment type="subunit">
    <text evidence="4">Homotrimer.</text>
</comment>
<evidence type="ECO:0000256" key="3">
    <source>
        <dbReference type="ARBA" id="ARBA00008621"/>
    </source>
</evidence>
<comment type="catalytic activity">
    <reaction evidence="11">
        <text>oxaloacetate + H(+) = pyruvate + CO2</text>
        <dbReference type="Rhea" id="RHEA:15641"/>
        <dbReference type="ChEBI" id="CHEBI:15361"/>
        <dbReference type="ChEBI" id="CHEBI:15378"/>
        <dbReference type="ChEBI" id="CHEBI:16452"/>
        <dbReference type="ChEBI" id="CHEBI:16526"/>
        <dbReference type="EC" id="4.1.1.112"/>
    </reaction>
</comment>
<evidence type="ECO:0000256" key="6">
    <source>
        <dbReference type="ARBA" id="ARBA00012947"/>
    </source>
</evidence>
<evidence type="ECO:0000313" key="13">
    <source>
        <dbReference type="EMBL" id="PZG41646.1"/>
    </source>
</evidence>